<dbReference type="Proteomes" id="UP000600365">
    <property type="component" value="Unassembled WGS sequence"/>
</dbReference>
<proteinExistence type="predicted"/>
<feature type="compositionally biased region" description="Basic and acidic residues" evidence="1">
    <location>
        <begin position="17"/>
        <end position="28"/>
    </location>
</feature>
<evidence type="ECO:0000313" key="2">
    <source>
        <dbReference type="EMBL" id="GGN92165.1"/>
    </source>
</evidence>
<dbReference type="EMBL" id="BMMM01000026">
    <property type="protein sequence ID" value="GGN92165.1"/>
    <property type="molecule type" value="Genomic_DNA"/>
</dbReference>
<accession>A0A917YEM3</accession>
<name>A0A917YEM3_9ACTN</name>
<dbReference type="AlphaFoldDB" id="A0A917YEM3"/>
<reference evidence="2 3" key="1">
    <citation type="journal article" date="2014" name="Int. J. Syst. Evol. Microbiol.">
        <title>Complete genome sequence of Corynebacterium casei LMG S-19264T (=DSM 44701T), isolated from a smear-ripened cheese.</title>
        <authorList>
            <consortium name="US DOE Joint Genome Institute (JGI-PGF)"/>
            <person name="Walter F."/>
            <person name="Albersmeier A."/>
            <person name="Kalinowski J."/>
            <person name="Ruckert C."/>
        </authorList>
    </citation>
    <scope>NUCLEOTIDE SEQUENCE [LARGE SCALE GENOMIC DNA]</scope>
    <source>
        <strain evidence="2 3">CGMCC 4.7111</strain>
    </source>
</reference>
<sequence length="58" mass="6048">MNTSMSDTSTMNAPGADSHEATAEAEGHGRHRGPNSGHDDAATPHGRHRKPSDQDNAA</sequence>
<gene>
    <name evidence="2" type="ORF">GCM10011579_089650</name>
</gene>
<protein>
    <submittedName>
        <fullName evidence="2">Uncharacterized protein</fullName>
    </submittedName>
</protein>
<organism evidence="2 3">
    <name type="scientific">Streptomyces albiflavescens</name>
    <dbReference type="NCBI Taxonomy" id="1623582"/>
    <lineage>
        <taxon>Bacteria</taxon>
        <taxon>Bacillati</taxon>
        <taxon>Actinomycetota</taxon>
        <taxon>Actinomycetes</taxon>
        <taxon>Kitasatosporales</taxon>
        <taxon>Streptomycetaceae</taxon>
        <taxon>Streptomyces</taxon>
    </lineage>
</organism>
<evidence type="ECO:0000313" key="3">
    <source>
        <dbReference type="Proteomes" id="UP000600365"/>
    </source>
</evidence>
<feature type="region of interest" description="Disordered" evidence="1">
    <location>
        <begin position="1"/>
        <end position="58"/>
    </location>
</feature>
<keyword evidence="3" id="KW-1185">Reference proteome</keyword>
<evidence type="ECO:0000256" key="1">
    <source>
        <dbReference type="SAM" id="MobiDB-lite"/>
    </source>
</evidence>
<feature type="compositionally biased region" description="Polar residues" evidence="1">
    <location>
        <begin position="1"/>
        <end position="12"/>
    </location>
</feature>
<comment type="caution">
    <text evidence="2">The sequence shown here is derived from an EMBL/GenBank/DDBJ whole genome shotgun (WGS) entry which is preliminary data.</text>
</comment>